<organism evidence="1 2">
    <name type="scientific">Mycetohabitans rhizoxinica (strain DSM 19002 / CIP 109453 / HKI 454)</name>
    <name type="common">Paraburkholderia rhizoxinica</name>
    <dbReference type="NCBI Taxonomy" id="882378"/>
    <lineage>
        <taxon>Bacteria</taxon>
        <taxon>Pseudomonadati</taxon>
        <taxon>Pseudomonadota</taxon>
        <taxon>Betaproteobacteria</taxon>
        <taxon>Burkholderiales</taxon>
        <taxon>Burkholderiaceae</taxon>
        <taxon>Mycetohabitans</taxon>
    </lineage>
</organism>
<accession>E5AUR1</accession>
<dbReference type="EMBL" id="FR687360">
    <property type="protein sequence ID" value="CBW76835.1"/>
    <property type="molecule type" value="Genomic_DNA"/>
</dbReference>
<dbReference type="AlphaFoldDB" id="E5AUR1"/>
<keyword evidence="1" id="KW-0614">Plasmid</keyword>
<dbReference type="KEGG" id="brh:RBRH_00298"/>
<reference evidence="1 2" key="1">
    <citation type="journal article" date="2011" name="J. Bacteriol.">
        <title>Complete genome sequence of Burkholderia rhizoxinica, an endosymbiont of Rhizopus microsporus.</title>
        <authorList>
            <person name="Lackner G."/>
            <person name="Moebius N."/>
            <person name="Partida-Martinez L."/>
            <person name="Hertweck C."/>
        </authorList>
    </citation>
    <scope>NUCLEOTIDE SEQUENCE [LARGE SCALE GENOMIC DNA]</scope>
    <source>
        <strain evidence="2">DSM 19002 / CIP 109453 / HKI 454</strain>
        <plasmid evidence="1 2">pBRH01</plasmid>
    </source>
</reference>
<evidence type="ECO:0000313" key="2">
    <source>
        <dbReference type="Proteomes" id="UP000007437"/>
    </source>
</evidence>
<dbReference type="HOGENOM" id="CLU_3248532_0_0_4"/>
<gene>
    <name evidence="1" type="ordered locus">RBRH_00298</name>
</gene>
<dbReference type="Proteomes" id="UP000007437">
    <property type="component" value="Plasmid pBRH01"/>
</dbReference>
<sequence>MLIPTTRCRLNVLYFSFSKAILDSERRRQPIVDWIKTRPHRQ</sequence>
<protein>
    <submittedName>
        <fullName evidence="1">Uncharacterized protein</fullName>
    </submittedName>
</protein>
<geneLocation type="plasmid" evidence="1 2">
    <name>pBRH01</name>
</geneLocation>
<name>E5AUR1_MYCRK</name>
<evidence type="ECO:0000313" key="1">
    <source>
        <dbReference type="EMBL" id="CBW76835.1"/>
    </source>
</evidence>
<proteinExistence type="predicted"/>